<dbReference type="Pfam" id="PF13191">
    <property type="entry name" value="AAA_16"/>
    <property type="match status" value="1"/>
</dbReference>
<dbReference type="GO" id="GO:0003688">
    <property type="term" value="F:DNA replication origin binding"/>
    <property type="evidence" value="ECO:0007669"/>
    <property type="project" value="TreeGrafter"/>
</dbReference>
<proteinExistence type="inferred from homology"/>
<dbReference type="GO" id="GO:0006270">
    <property type="term" value="P:DNA replication initiation"/>
    <property type="evidence" value="ECO:0007669"/>
    <property type="project" value="TreeGrafter"/>
</dbReference>
<dbReference type="PANTHER" id="PTHR12705:SF0">
    <property type="entry name" value="ORIGIN RECOGNITION COMPLEX SUBUNIT 5"/>
    <property type="match status" value="1"/>
</dbReference>
<feature type="domain" description="Orc1-like AAA ATPase" evidence="4">
    <location>
        <begin position="15"/>
        <end position="157"/>
    </location>
</feature>
<dbReference type="AlphaFoldDB" id="A0AAD9MKR4"/>
<dbReference type="InterPro" id="IPR020796">
    <property type="entry name" value="ORC5"/>
</dbReference>
<evidence type="ECO:0000313" key="6">
    <source>
        <dbReference type="EMBL" id="KAK2076848.1"/>
    </source>
</evidence>
<comment type="similarity">
    <text evidence="1">Belongs to the ORC5 family.</text>
</comment>
<keyword evidence="2" id="KW-0547">Nucleotide-binding</keyword>
<name>A0AAD9MKR4_PROWI</name>
<dbReference type="InterPro" id="IPR047088">
    <property type="entry name" value="ORC5_C"/>
</dbReference>
<reference evidence="6" key="1">
    <citation type="submission" date="2021-01" db="EMBL/GenBank/DDBJ databases">
        <authorList>
            <person name="Eckstrom K.M.E."/>
        </authorList>
    </citation>
    <scope>NUCLEOTIDE SEQUENCE</scope>
    <source>
        <strain evidence="6">UVCC 0001</strain>
    </source>
</reference>
<sequence>MVLPATTNAQLKASFPCRSGLIDSLEDTVMSLQGGSCLLSVYGPPSAGKTAIVRSALQSWGVRHAYADCLACPTPRQLLHALVPQLKPGARRTRDEGFVLPSDCDSIAELLIALPSLLQGAGASAWLVLDNADRLAGTDILTGLARAGEACDVALSLLLITRQPWSNAQFATLSCGLMEPLQLELEPYNSDQLTEIILHRGVVHQGTTDEDRALLKAFLTAFVPAFTRATCDLLEVEAAVGQLFPVYRAPLASGRALKPAQLYARAGPAIQSAIAERGAAVSEQAAEASGAGPVTAMHRQQLALQLPYISKYLILAAYIASRNKSTADRAVFDPGFRQRVKRGAQSHDRMVEAAQEAALKGPSPFPLERLLHIFFAIYGAHEAAEDAGADGRGGKSALADMLSADVLMALSSLVTLRMLSAVGDDVLDPGTLLHCTVDQGLVQGLASNLSLTLSDYIKLA</sequence>
<comment type="caution">
    <text evidence="6">The sequence shown here is derived from an EMBL/GenBank/DDBJ whole genome shotgun (WGS) entry which is preliminary data.</text>
</comment>
<evidence type="ECO:0000256" key="2">
    <source>
        <dbReference type="ARBA" id="ARBA00022741"/>
    </source>
</evidence>
<dbReference type="Pfam" id="PF14630">
    <property type="entry name" value="ORC5_C"/>
    <property type="match status" value="1"/>
</dbReference>
<evidence type="ECO:0000259" key="4">
    <source>
        <dbReference type="Pfam" id="PF13191"/>
    </source>
</evidence>
<evidence type="ECO:0000313" key="7">
    <source>
        <dbReference type="Proteomes" id="UP001255856"/>
    </source>
</evidence>
<dbReference type="Proteomes" id="UP001255856">
    <property type="component" value="Unassembled WGS sequence"/>
</dbReference>
<keyword evidence="3" id="KW-0067">ATP-binding</keyword>
<dbReference type="InterPro" id="IPR041664">
    <property type="entry name" value="AAA_16"/>
</dbReference>
<dbReference type="InterPro" id="IPR027417">
    <property type="entry name" value="P-loop_NTPase"/>
</dbReference>
<keyword evidence="7" id="KW-1185">Reference proteome</keyword>
<organism evidence="6 7">
    <name type="scientific">Prototheca wickerhamii</name>
    <dbReference type="NCBI Taxonomy" id="3111"/>
    <lineage>
        <taxon>Eukaryota</taxon>
        <taxon>Viridiplantae</taxon>
        <taxon>Chlorophyta</taxon>
        <taxon>core chlorophytes</taxon>
        <taxon>Trebouxiophyceae</taxon>
        <taxon>Chlorellales</taxon>
        <taxon>Chlorellaceae</taxon>
        <taxon>Prototheca</taxon>
    </lineage>
</organism>
<protein>
    <recommendedName>
        <fullName evidence="8">Orc1-like AAA ATPase domain-containing protein</fullName>
    </recommendedName>
</protein>
<evidence type="ECO:0000256" key="3">
    <source>
        <dbReference type="ARBA" id="ARBA00022840"/>
    </source>
</evidence>
<dbReference type="EMBL" id="JASFZW010000008">
    <property type="protein sequence ID" value="KAK2076848.1"/>
    <property type="molecule type" value="Genomic_DNA"/>
</dbReference>
<dbReference type="GO" id="GO:0005664">
    <property type="term" value="C:nuclear origin of replication recognition complex"/>
    <property type="evidence" value="ECO:0007669"/>
    <property type="project" value="TreeGrafter"/>
</dbReference>
<dbReference type="SUPFAM" id="SSF52540">
    <property type="entry name" value="P-loop containing nucleoside triphosphate hydrolases"/>
    <property type="match status" value="1"/>
</dbReference>
<accession>A0AAD9MKR4</accession>
<dbReference type="Gene3D" id="3.40.50.300">
    <property type="entry name" value="P-loop containing nucleotide triphosphate hydrolases"/>
    <property type="match status" value="1"/>
</dbReference>
<evidence type="ECO:0000256" key="1">
    <source>
        <dbReference type="ARBA" id="ARBA00006269"/>
    </source>
</evidence>
<feature type="domain" description="Origin recognition complex subunit 5 C-terminal" evidence="5">
    <location>
        <begin position="306"/>
        <end position="457"/>
    </location>
</feature>
<dbReference type="PANTHER" id="PTHR12705">
    <property type="entry name" value="ORIGIN RECOGNITION COMPLEX SUBUNIT 5"/>
    <property type="match status" value="1"/>
</dbReference>
<evidence type="ECO:0008006" key="8">
    <source>
        <dbReference type="Google" id="ProtNLM"/>
    </source>
</evidence>
<gene>
    <name evidence="6" type="ORF">QBZ16_005075</name>
</gene>
<evidence type="ECO:0000259" key="5">
    <source>
        <dbReference type="Pfam" id="PF14630"/>
    </source>
</evidence>